<reference evidence="10" key="2">
    <citation type="submission" date="2022-10" db="EMBL/GenBank/DDBJ databases">
        <authorList>
            <person name="Trinh H.N."/>
        </authorList>
    </citation>
    <scope>NUCLEOTIDE SEQUENCE</scope>
    <source>
        <strain evidence="10">RN2-1</strain>
    </source>
</reference>
<evidence type="ECO:0000256" key="4">
    <source>
        <dbReference type="ARBA" id="ARBA00022519"/>
    </source>
</evidence>
<reference evidence="10" key="1">
    <citation type="submission" date="2022-09" db="EMBL/GenBank/DDBJ databases">
        <title>Rhodovastum sp. nov. RN2-1 isolated from soil in Seongnam, South Korea.</title>
        <authorList>
            <person name="Le N.T."/>
        </authorList>
    </citation>
    <scope>NUCLEOTIDE SEQUENCE</scope>
    <source>
        <strain evidence="10">RN2-1</strain>
    </source>
</reference>
<dbReference type="GO" id="GO:0005886">
    <property type="term" value="C:plasma membrane"/>
    <property type="evidence" value="ECO:0007669"/>
    <property type="project" value="UniProtKB-SubCell"/>
</dbReference>
<dbReference type="PANTHER" id="PTHR43357:SF4">
    <property type="entry name" value="INNER MEMBRANE ABC TRANSPORTER PERMEASE PROTEIN YDCV"/>
    <property type="match status" value="1"/>
</dbReference>
<feature type="transmembrane region" description="Helical" evidence="8">
    <location>
        <begin position="96"/>
        <end position="119"/>
    </location>
</feature>
<sequence>MSPWFRLLVGVLLLFLLAPLIVVLLTSFSNDSFLAFPPQNWGFAGYRALLANEAFRRGFGVSIVLGLAVTGISLVCGTAAAYAIARLRVPGAGTLLALFTAPLLLPGIILGLGLLLVFARLGWLATWPGLMIGHCLVTLPYVIRVVLTSLRGIDATLEEAAASLGAAPVRVFRRVTLPLMLPGITAAAALSFLASFDEVVISLFLVGPRLTTLPIEVFHTIQYRADPQISALSVVLIALTAGLVVVVERSLGFLRALGR</sequence>
<comment type="subcellular location">
    <subcellularLocation>
        <location evidence="1">Cell inner membrane</location>
        <topology evidence="1">Multi-pass membrane protein</topology>
    </subcellularLocation>
    <subcellularLocation>
        <location evidence="8">Cell membrane</location>
        <topology evidence="8">Multi-pass membrane protein</topology>
    </subcellularLocation>
</comment>
<dbReference type="Gene3D" id="1.10.3720.10">
    <property type="entry name" value="MetI-like"/>
    <property type="match status" value="1"/>
</dbReference>
<dbReference type="CDD" id="cd06261">
    <property type="entry name" value="TM_PBP2"/>
    <property type="match status" value="1"/>
</dbReference>
<keyword evidence="3" id="KW-1003">Cell membrane</keyword>
<feature type="transmembrane region" description="Helical" evidence="8">
    <location>
        <begin position="179"/>
        <end position="207"/>
    </location>
</feature>
<evidence type="ECO:0000256" key="5">
    <source>
        <dbReference type="ARBA" id="ARBA00022692"/>
    </source>
</evidence>
<dbReference type="PANTHER" id="PTHR43357">
    <property type="entry name" value="INNER MEMBRANE ABC TRANSPORTER PERMEASE PROTEIN YDCV"/>
    <property type="match status" value="1"/>
</dbReference>
<evidence type="ECO:0000256" key="8">
    <source>
        <dbReference type="RuleBase" id="RU363032"/>
    </source>
</evidence>
<dbReference type="InterPro" id="IPR035906">
    <property type="entry name" value="MetI-like_sf"/>
</dbReference>
<evidence type="ECO:0000313" key="10">
    <source>
        <dbReference type="EMBL" id="MCW3475055.1"/>
    </source>
</evidence>
<dbReference type="PROSITE" id="PS50928">
    <property type="entry name" value="ABC_TM1"/>
    <property type="match status" value="1"/>
</dbReference>
<keyword evidence="5 8" id="KW-0812">Transmembrane</keyword>
<evidence type="ECO:0000259" key="9">
    <source>
        <dbReference type="PROSITE" id="PS50928"/>
    </source>
</evidence>
<keyword evidence="11" id="KW-1185">Reference proteome</keyword>
<dbReference type="Proteomes" id="UP001165679">
    <property type="component" value="Unassembled WGS sequence"/>
</dbReference>
<accession>A0AA42CHN3</accession>
<evidence type="ECO:0000313" key="11">
    <source>
        <dbReference type="Proteomes" id="UP001165679"/>
    </source>
</evidence>
<keyword evidence="7 8" id="KW-0472">Membrane</keyword>
<evidence type="ECO:0000256" key="2">
    <source>
        <dbReference type="ARBA" id="ARBA00022448"/>
    </source>
</evidence>
<evidence type="ECO:0000256" key="7">
    <source>
        <dbReference type="ARBA" id="ARBA00023136"/>
    </source>
</evidence>
<dbReference type="GO" id="GO:0055085">
    <property type="term" value="P:transmembrane transport"/>
    <property type="evidence" value="ECO:0007669"/>
    <property type="project" value="InterPro"/>
</dbReference>
<feature type="domain" description="ABC transmembrane type-1" evidence="9">
    <location>
        <begin position="59"/>
        <end position="247"/>
    </location>
</feature>
<evidence type="ECO:0000256" key="1">
    <source>
        <dbReference type="ARBA" id="ARBA00004429"/>
    </source>
</evidence>
<feature type="transmembrane region" description="Helical" evidence="8">
    <location>
        <begin position="227"/>
        <end position="247"/>
    </location>
</feature>
<keyword evidence="2 8" id="KW-0813">Transport</keyword>
<dbReference type="RefSeq" id="WP_264713748.1">
    <property type="nucleotide sequence ID" value="NZ_JAPDNT010000006.1"/>
</dbReference>
<keyword evidence="4" id="KW-0997">Cell inner membrane</keyword>
<dbReference type="EMBL" id="JAPDNT010000006">
    <property type="protein sequence ID" value="MCW3475055.1"/>
    <property type="molecule type" value="Genomic_DNA"/>
</dbReference>
<gene>
    <name evidence="10" type="ORF">OL599_10780</name>
</gene>
<evidence type="ECO:0000256" key="6">
    <source>
        <dbReference type="ARBA" id="ARBA00022989"/>
    </source>
</evidence>
<feature type="transmembrane region" description="Helical" evidence="8">
    <location>
        <begin position="59"/>
        <end position="84"/>
    </location>
</feature>
<comment type="caution">
    <text evidence="10">The sequence shown here is derived from an EMBL/GenBank/DDBJ whole genome shotgun (WGS) entry which is preliminary data.</text>
</comment>
<keyword evidence="6 8" id="KW-1133">Transmembrane helix</keyword>
<feature type="transmembrane region" description="Helical" evidence="8">
    <location>
        <begin position="125"/>
        <end position="143"/>
    </location>
</feature>
<proteinExistence type="inferred from homology"/>
<comment type="similarity">
    <text evidence="8">Belongs to the binding-protein-dependent transport system permease family.</text>
</comment>
<organism evidence="10 11">
    <name type="scientific">Limobrevibacterium gyesilva</name>
    <dbReference type="NCBI Taxonomy" id="2991712"/>
    <lineage>
        <taxon>Bacteria</taxon>
        <taxon>Pseudomonadati</taxon>
        <taxon>Pseudomonadota</taxon>
        <taxon>Alphaproteobacteria</taxon>
        <taxon>Acetobacterales</taxon>
        <taxon>Acetobacteraceae</taxon>
        <taxon>Limobrevibacterium</taxon>
    </lineage>
</organism>
<evidence type="ECO:0000256" key="3">
    <source>
        <dbReference type="ARBA" id="ARBA00022475"/>
    </source>
</evidence>
<dbReference type="AlphaFoldDB" id="A0AA42CHN3"/>
<dbReference type="InterPro" id="IPR000515">
    <property type="entry name" value="MetI-like"/>
</dbReference>
<dbReference type="Pfam" id="PF00528">
    <property type="entry name" value="BPD_transp_1"/>
    <property type="match status" value="1"/>
</dbReference>
<protein>
    <submittedName>
        <fullName evidence="10">ABC transporter permease subunit</fullName>
    </submittedName>
</protein>
<name>A0AA42CHN3_9PROT</name>
<dbReference type="SUPFAM" id="SSF161098">
    <property type="entry name" value="MetI-like"/>
    <property type="match status" value="1"/>
</dbReference>